<evidence type="ECO:0000256" key="1">
    <source>
        <dbReference type="SAM" id="Coils"/>
    </source>
</evidence>
<dbReference type="InterPro" id="IPR013761">
    <property type="entry name" value="SAM/pointed_sf"/>
</dbReference>
<dbReference type="AlphaFoldDB" id="A0AAD5H6B2"/>
<comment type="caution">
    <text evidence="3">The sequence shown here is derived from an EMBL/GenBank/DDBJ whole genome shotgun (WGS) entry which is preliminary data.</text>
</comment>
<evidence type="ECO:0000259" key="2">
    <source>
        <dbReference type="PROSITE" id="PS50105"/>
    </source>
</evidence>
<sequence length="418" mass="43848">MPEPAGDVASWHVPDVAQWLESLHFPPATIEAFKTNAVSGEDLLQLSDADLDEHLGLTPLLAPVAAAPATSARSTFNPADLDRYAELQQKTREMQGLQIPSKLAAAQQHSASVQSQLAAARQAVQTNGAALGKEEKNAAYYKGGGGGCCGLCKGKSERKHAEAEAQVARLREQLQQQQGRASTLAAEADEAQRQLAAWQGQAAEMEGAQRTMEGLVERMFASAGGRQAELADAARVLEGQAAEANRSADAFARGTQKLQNAAAALQEALAAMSRTQMLGAVNMGRGIGFQRRTGARARQMPGRPLGNVAEMAVFRRANDGVAQAARDASALLGPGMPRVDSRVLSTARAGMFANLLVGGTISSAVQLAAVRRSMDQVRSLLGEANLAGQAAAKRAEVDSIRRQELQEAVVARTAAAGA</sequence>
<feature type="coiled-coil region" evidence="1">
    <location>
        <begin position="153"/>
        <end position="208"/>
    </location>
</feature>
<dbReference type="SUPFAM" id="SSF47769">
    <property type="entry name" value="SAM/Pointed domain"/>
    <property type="match status" value="1"/>
</dbReference>
<dbReference type="PROSITE" id="PS50105">
    <property type="entry name" value="SAM_DOMAIN"/>
    <property type="match status" value="1"/>
</dbReference>
<dbReference type="Pfam" id="PF00536">
    <property type="entry name" value="SAM_1"/>
    <property type="match status" value="1"/>
</dbReference>
<protein>
    <recommendedName>
        <fullName evidence="2">SAM domain-containing protein</fullName>
    </recommendedName>
</protein>
<dbReference type="Gene3D" id="1.10.150.50">
    <property type="entry name" value="Transcription Factor, Ets-1"/>
    <property type="match status" value="1"/>
</dbReference>
<gene>
    <name evidence="3" type="ORF">COHA_003832</name>
</gene>
<evidence type="ECO:0000313" key="4">
    <source>
        <dbReference type="Proteomes" id="UP001205105"/>
    </source>
</evidence>
<proteinExistence type="predicted"/>
<organism evidence="3 4">
    <name type="scientific">Chlorella ohadii</name>
    <dbReference type="NCBI Taxonomy" id="2649997"/>
    <lineage>
        <taxon>Eukaryota</taxon>
        <taxon>Viridiplantae</taxon>
        <taxon>Chlorophyta</taxon>
        <taxon>core chlorophytes</taxon>
        <taxon>Trebouxiophyceae</taxon>
        <taxon>Chlorellales</taxon>
        <taxon>Chlorellaceae</taxon>
        <taxon>Chlorella clade</taxon>
        <taxon>Chlorella</taxon>
    </lineage>
</organism>
<dbReference type="EMBL" id="JADXDR010000052">
    <property type="protein sequence ID" value="KAI7842478.1"/>
    <property type="molecule type" value="Genomic_DNA"/>
</dbReference>
<feature type="domain" description="SAM" evidence="2">
    <location>
        <begin position="11"/>
        <end position="58"/>
    </location>
</feature>
<evidence type="ECO:0000313" key="3">
    <source>
        <dbReference type="EMBL" id="KAI7842478.1"/>
    </source>
</evidence>
<keyword evidence="1" id="KW-0175">Coiled coil</keyword>
<accession>A0AAD5H6B2</accession>
<keyword evidence="4" id="KW-1185">Reference proteome</keyword>
<name>A0AAD5H6B2_9CHLO</name>
<dbReference type="Proteomes" id="UP001205105">
    <property type="component" value="Unassembled WGS sequence"/>
</dbReference>
<dbReference type="InterPro" id="IPR001660">
    <property type="entry name" value="SAM"/>
</dbReference>
<reference evidence="3" key="1">
    <citation type="submission" date="2020-11" db="EMBL/GenBank/DDBJ databases">
        <title>Chlorella ohadii genome sequencing and assembly.</title>
        <authorList>
            <person name="Murik O."/>
            <person name="Treves H."/>
            <person name="Kedem I."/>
            <person name="Shotland Y."/>
            <person name="Kaplan A."/>
        </authorList>
    </citation>
    <scope>NUCLEOTIDE SEQUENCE</scope>
    <source>
        <strain evidence="3">1</strain>
    </source>
</reference>